<sequence length="99" mass="10849">MSIEDDAARFGRHFEGGWQLGLLVARNVHKQTGAGRPKSELVRNKVSCAEFAAKAEVSERTVQLYYDTWQLAAKEGHCTPAEQLSPGGEDSLLPEAFTS</sequence>
<keyword evidence="3" id="KW-1185">Reference proteome</keyword>
<dbReference type="Proteomes" id="UP000465301">
    <property type="component" value="Unassembled WGS sequence"/>
</dbReference>
<dbReference type="RefSeq" id="WP_163707087.1">
    <property type="nucleotide sequence ID" value="NZ_BLLA01000001.1"/>
</dbReference>
<evidence type="ECO:0000313" key="3">
    <source>
        <dbReference type="Proteomes" id="UP000465301"/>
    </source>
</evidence>
<dbReference type="EMBL" id="BLLA01000001">
    <property type="protein sequence ID" value="GFG95315.1"/>
    <property type="molecule type" value="Genomic_DNA"/>
</dbReference>
<organism evidence="2 3">
    <name type="scientific">Mycobacterium timonense</name>
    <dbReference type="NCBI Taxonomy" id="701043"/>
    <lineage>
        <taxon>Bacteria</taxon>
        <taxon>Bacillati</taxon>
        <taxon>Actinomycetota</taxon>
        <taxon>Actinomycetes</taxon>
        <taxon>Mycobacteriales</taxon>
        <taxon>Mycobacteriaceae</taxon>
        <taxon>Mycobacterium</taxon>
        <taxon>Mycobacterium avium complex (MAC)</taxon>
    </lineage>
</organism>
<evidence type="ECO:0000256" key="1">
    <source>
        <dbReference type="SAM" id="MobiDB-lite"/>
    </source>
</evidence>
<comment type="caution">
    <text evidence="2">The sequence shown here is derived from an EMBL/GenBank/DDBJ whole genome shotgun (WGS) entry which is preliminary data.</text>
</comment>
<gene>
    <name evidence="2" type="ORF">MTIM_11940</name>
</gene>
<proteinExistence type="predicted"/>
<reference evidence="2 3" key="1">
    <citation type="journal article" date="2019" name="Emerg. Microbes Infect.">
        <title>Comprehensive subspecies identification of 175 nontuberculous mycobacteria species based on 7547 genomic profiles.</title>
        <authorList>
            <person name="Matsumoto Y."/>
            <person name="Kinjo T."/>
            <person name="Motooka D."/>
            <person name="Nabeya D."/>
            <person name="Jung N."/>
            <person name="Uechi K."/>
            <person name="Horii T."/>
            <person name="Iida T."/>
            <person name="Fujita J."/>
            <person name="Nakamura S."/>
        </authorList>
    </citation>
    <scope>NUCLEOTIDE SEQUENCE [LARGE SCALE GENOMIC DNA]</scope>
    <source>
        <strain evidence="2 3">JCM 30726</strain>
    </source>
</reference>
<protein>
    <submittedName>
        <fullName evidence="2">Uncharacterized protein</fullName>
    </submittedName>
</protein>
<name>A0A7I9Z3A1_9MYCO</name>
<feature type="region of interest" description="Disordered" evidence="1">
    <location>
        <begin position="79"/>
        <end position="99"/>
    </location>
</feature>
<accession>A0A7I9Z3A1</accession>
<dbReference type="AlphaFoldDB" id="A0A7I9Z3A1"/>
<evidence type="ECO:0000313" key="2">
    <source>
        <dbReference type="EMBL" id="GFG95315.1"/>
    </source>
</evidence>